<organism evidence="2 3">
    <name type="scientific">Streptomyces evansiae</name>
    <dbReference type="NCBI Taxonomy" id="3075535"/>
    <lineage>
        <taxon>Bacteria</taxon>
        <taxon>Bacillati</taxon>
        <taxon>Actinomycetota</taxon>
        <taxon>Actinomycetes</taxon>
        <taxon>Kitasatosporales</taxon>
        <taxon>Streptomycetaceae</taxon>
        <taxon>Streptomyces</taxon>
    </lineage>
</organism>
<evidence type="ECO:0000313" key="2">
    <source>
        <dbReference type="EMBL" id="MDT0409950.1"/>
    </source>
</evidence>
<accession>A0ABU2R3V1</accession>
<keyword evidence="3" id="KW-1185">Reference proteome</keyword>
<evidence type="ECO:0000313" key="3">
    <source>
        <dbReference type="Proteomes" id="UP001183610"/>
    </source>
</evidence>
<reference evidence="3" key="1">
    <citation type="submission" date="2023-07" db="EMBL/GenBank/DDBJ databases">
        <title>30 novel species of actinomycetes from the DSMZ collection.</title>
        <authorList>
            <person name="Nouioui I."/>
        </authorList>
    </citation>
    <scope>NUCLEOTIDE SEQUENCE [LARGE SCALE GENOMIC DNA]</scope>
    <source>
        <strain evidence="3">DSM 41979</strain>
    </source>
</reference>
<dbReference type="Proteomes" id="UP001183610">
    <property type="component" value="Unassembled WGS sequence"/>
</dbReference>
<evidence type="ECO:0008006" key="4">
    <source>
        <dbReference type="Google" id="ProtNLM"/>
    </source>
</evidence>
<dbReference type="EMBL" id="JAVRET010000024">
    <property type="protein sequence ID" value="MDT0409950.1"/>
    <property type="molecule type" value="Genomic_DNA"/>
</dbReference>
<protein>
    <recommendedName>
        <fullName evidence="4">Concanavalin A-like lectin/glucanase superfamily protein</fullName>
    </recommendedName>
</protein>
<evidence type="ECO:0000256" key="1">
    <source>
        <dbReference type="SAM" id="MobiDB-lite"/>
    </source>
</evidence>
<dbReference type="RefSeq" id="WP_010264077.1">
    <property type="nucleotide sequence ID" value="NZ_JAVRET010000024.1"/>
</dbReference>
<name>A0ABU2R3V1_9ACTN</name>
<feature type="region of interest" description="Disordered" evidence="1">
    <location>
        <begin position="1002"/>
        <end position="1046"/>
    </location>
</feature>
<dbReference type="Gene3D" id="2.60.120.200">
    <property type="match status" value="1"/>
</dbReference>
<sequence>MARLWTCGFELQSAAALVEIQDSNGSPAISTSIHRPGGLASLRVVPTGPTQYVEMQLTSGVVMRTFHRFYLYITALPAADTNIYGIGQSGYFPGVVRLTPTGALQLRDNQALINLGPATAPLALGQWHRIELDYTDTAGTVTAGTAPFCGYLNGTLFADTLCSNINGFSRVRMGAIQAASGMDICIDDVAVNDDTGTSQTGLPGAGTVVHLRPAGAGDANGWATAVGGTAGAANNWARVSEITPDDATSYNQTAASGTATDDFTLSSASAAGIGGTDAVRLVAVGARVGSTATTAASIVTRVKGQSGGTVAESPSTSVAVNGWATNRATVPRLYQLTTYANPQTGTAWTRAALGTAQIGYRANVSQTTVRRVSALWALVEYAHPETVVQLGAAHEHAARLRLVLPFGAALRDDFADGVLDEARWPDSYGAVSESGGEAIVSSTTDYAGYASATAYRLADSGVFCRVTPAPAGTASEAWTQVLVTTANMGTDAVVEVDAVHGLLSFSARAGYYDPDRVSLPYDPEEHAWVRIRATGDTLLWETAPDGAVWTVQRSSPAPAWVLDGTPLQVQLTTHRDAGASGEARFAAFNIAPPHIVRPAATARTTDQALPVTAVAHAALGAALEVEYGTAASWSRRATLGTAATTGAAHPVGHRRTAPLLAAPVAERAGELTARHRAAAAPAHEHDAALLVRAVRAVRIGSALVSSTARPLVLRRTAPIRTARTAVRAGAIGHARTVRLGAAMETDRAAGLSAGARRWLGAASETAAAEPLAVRRRAPLSAPAVRESAGAVRAHRVIIVRTARVGVRAGALEASHQAALGTARETATALRAETGRGTRIGAARTGAASLPLAVRKAAPIGAAGARERAGEVAASARASLRPAEERDGALPVRAVRIVRLGPAHSRDRAAPPLPVRRLLLGGAEESVTATSLSGAAGVRVRAASAADRAGAVRHRRTVHLGTARAGERAGRAVQHRTARLGPGREGVRAGAVRQPFQRRMVRTATVTDRASTVAPARQRPADRLTSTTTGPVLGPTAYGPVLRTGTAGPVLTATTTEGGG</sequence>
<proteinExistence type="predicted"/>
<gene>
    <name evidence="2" type="ORF">RM698_12915</name>
</gene>
<comment type="caution">
    <text evidence="2">The sequence shown here is derived from an EMBL/GenBank/DDBJ whole genome shotgun (WGS) entry which is preliminary data.</text>
</comment>